<reference evidence="2" key="1">
    <citation type="submission" date="2023-06" db="EMBL/GenBank/DDBJ databases">
        <title>Conoideocrella luteorostrata (Hypocreales: Clavicipitaceae), a potential biocontrol fungus for elongate hemlock scale in United States Christmas tree production areas.</title>
        <authorList>
            <person name="Barrett H."/>
            <person name="Lovett B."/>
            <person name="Macias A.M."/>
            <person name="Stajich J.E."/>
            <person name="Kasson M.T."/>
        </authorList>
    </citation>
    <scope>NUCLEOTIDE SEQUENCE</scope>
    <source>
        <strain evidence="2">ARSEF 14590</strain>
    </source>
</reference>
<dbReference type="EMBL" id="JASWJB010000300">
    <property type="protein sequence ID" value="KAK2591917.1"/>
    <property type="molecule type" value="Genomic_DNA"/>
</dbReference>
<gene>
    <name evidence="2" type="ORF">QQS21_010391</name>
</gene>
<protein>
    <recommendedName>
        <fullName evidence="1">Heterokaryon incompatibility domain-containing protein</fullName>
    </recommendedName>
</protein>
<keyword evidence="3" id="KW-1185">Reference proteome</keyword>
<feature type="domain" description="Heterokaryon incompatibility" evidence="1">
    <location>
        <begin position="241"/>
        <end position="401"/>
    </location>
</feature>
<sequence>MAVDFDLDSNWKHYTTSVYDEISRCEKCPDRPYLSLAVPWPDDPKADTIFTVRRIVFTTVSHDQGYCDDKSVHGKYGRASHTGFEARVVDSAGRERVSRRYIQENIIACFDFKKHVNCWDYRNTARSDMDENRDADLSLADWLQKIQSGDRIQIVPKAIYQGWVNFIKEAHVDIWVEEVVTNTSDGCNFVSSGNNYSAYRRLDDSKKEIRLVVIEPATTIDDPIQLSIRYTPLAESDHVPYDALSYCWGEDRASKAVTLIASNESQLTSRFEVSSNLFVALTYLRQNDRPRTFWIDQICINQSKIKERESQVALMAEIFASAKSVWVWLGGADPDVEKDFSIIRTIAQNCTKGHAKNVQEATQLGGRREDHSIIIGGNWYQSENDRMFCRPWFQRVWVLQEVWNRYTSLSTRENVTESQVVVFCGSHELSWDLVVQTNYCFNNYYPFLSHNVMPAVWSKLFDIRRTSAPLELQIAPAPRQDILTVIISGLDMQATDRRDKIYALLGFGKET</sequence>
<dbReference type="AlphaFoldDB" id="A0AAJ0CG21"/>
<dbReference type="InterPro" id="IPR052895">
    <property type="entry name" value="HetReg/Transcr_Mod"/>
</dbReference>
<dbReference type="Pfam" id="PF06985">
    <property type="entry name" value="HET"/>
    <property type="match status" value="1"/>
</dbReference>
<proteinExistence type="predicted"/>
<dbReference type="InterPro" id="IPR010730">
    <property type="entry name" value="HET"/>
</dbReference>
<evidence type="ECO:0000313" key="2">
    <source>
        <dbReference type="EMBL" id="KAK2591917.1"/>
    </source>
</evidence>
<name>A0AAJ0CG21_9HYPO</name>
<comment type="caution">
    <text evidence="2">The sequence shown here is derived from an EMBL/GenBank/DDBJ whole genome shotgun (WGS) entry which is preliminary data.</text>
</comment>
<accession>A0AAJ0CG21</accession>
<dbReference type="PANTHER" id="PTHR24148:SF73">
    <property type="entry name" value="HET DOMAIN PROTEIN (AFU_ORTHOLOGUE AFUA_8G01020)"/>
    <property type="match status" value="1"/>
</dbReference>
<evidence type="ECO:0000259" key="1">
    <source>
        <dbReference type="Pfam" id="PF06985"/>
    </source>
</evidence>
<dbReference type="Proteomes" id="UP001251528">
    <property type="component" value="Unassembled WGS sequence"/>
</dbReference>
<dbReference type="PANTHER" id="PTHR24148">
    <property type="entry name" value="ANKYRIN REPEAT DOMAIN-CONTAINING PROTEIN 39 HOMOLOG-RELATED"/>
    <property type="match status" value="1"/>
</dbReference>
<evidence type="ECO:0000313" key="3">
    <source>
        <dbReference type="Proteomes" id="UP001251528"/>
    </source>
</evidence>
<organism evidence="2 3">
    <name type="scientific">Conoideocrella luteorostrata</name>
    <dbReference type="NCBI Taxonomy" id="1105319"/>
    <lineage>
        <taxon>Eukaryota</taxon>
        <taxon>Fungi</taxon>
        <taxon>Dikarya</taxon>
        <taxon>Ascomycota</taxon>
        <taxon>Pezizomycotina</taxon>
        <taxon>Sordariomycetes</taxon>
        <taxon>Hypocreomycetidae</taxon>
        <taxon>Hypocreales</taxon>
        <taxon>Clavicipitaceae</taxon>
        <taxon>Conoideocrella</taxon>
    </lineage>
</organism>